<evidence type="ECO:0000313" key="2">
    <source>
        <dbReference type="Proteomes" id="UP001209701"/>
    </source>
</evidence>
<sequence>MSEAIGHSAVTNSEPASSVLDFANSRWRVRRPKPFVLVFEGEVGAGAEACDYLHDKLLLPEWREAFYQLVDATGLVVCLNLHTKHPTYRDVRGRSSKGRLSQGEYYHHDGCSGPSKPRFVEIRCPIQPQTRGVATAVAPHHAVVAAMVQVLPAELAAAPALAAQDLSPAALTQMNDAALDQLQGLITRSVRKKLNAEGARAYFRQVDLAADAYFEPWQLGESRIIANANNTGVTMQHRRAYQTPHTGGVANGHLVKRWPNEELLLPGQVLDPAFIAALCSEEGEESEGGDPACYLGPH</sequence>
<evidence type="ECO:0000313" key="1">
    <source>
        <dbReference type="EMBL" id="MCV2371065.1"/>
    </source>
</evidence>
<reference evidence="1 2" key="1">
    <citation type="submission" date="2021-11" db="EMBL/GenBank/DDBJ databases">
        <authorList>
            <person name="Liang Q."/>
            <person name="Mou H."/>
            <person name="Liu Z."/>
        </authorList>
    </citation>
    <scope>NUCLEOTIDE SEQUENCE [LARGE SCALE GENOMIC DNA]</scope>
    <source>
        <strain evidence="1 2">CHU3</strain>
    </source>
</reference>
<proteinExistence type="predicted"/>
<gene>
    <name evidence="1" type="ORF">LNV07_23500</name>
</gene>
<organism evidence="1 2">
    <name type="scientific">Roseateles oligotrophus</name>
    <dbReference type="NCBI Taxonomy" id="1769250"/>
    <lineage>
        <taxon>Bacteria</taxon>
        <taxon>Pseudomonadati</taxon>
        <taxon>Pseudomonadota</taxon>
        <taxon>Betaproteobacteria</taxon>
        <taxon>Burkholderiales</taxon>
        <taxon>Sphaerotilaceae</taxon>
        <taxon>Roseateles</taxon>
    </lineage>
</organism>
<comment type="caution">
    <text evidence="1">The sequence shown here is derived from an EMBL/GenBank/DDBJ whole genome shotgun (WGS) entry which is preliminary data.</text>
</comment>
<accession>A0ABT2YMF5</accession>
<protein>
    <submittedName>
        <fullName evidence="1">Uncharacterized protein</fullName>
    </submittedName>
</protein>
<dbReference type="RefSeq" id="WP_263573645.1">
    <property type="nucleotide sequence ID" value="NZ_JAJIRN010000012.1"/>
</dbReference>
<dbReference type="EMBL" id="JAJIRN010000012">
    <property type="protein sequence ID" value="MCV2371065.1"/>
    <property type="molecule type" value="Genomic_DNA"/>
</dbReference>
<keyword evidence="2" id="KW-1185">Reference proteome</keyword>
<name>A0ABT2YMF5_9BURK</name>
<dbReference type="Proteomes" id="UP001209701">
    <property type="component" value="Unassembled WGS sequence"/>
</dbReference>